<sequence>MRIARTLRIVGYLLLVVVAIPTLIDRHIHWDIELLGWGVAYLVFVLAFHVGSAAPESARRRRIGGLLLMTPAMLAMAALQPCHFASLSLVIVAAQAALVLRPGATIALIAVQSLLLTFAIVCTRENGPDLRESLSSVIAFGAGEAFAAVAVYAARREAEARNDLARTNAELRATRSLLEETSRVNERTRIARELHDVLGHDLTALGLQLEVATHVSTERAATHVAKAKDVSARLLHNVRDVVSAMRGSPGPDLRSALCALVEDVPGIQVHLAMPEVLRVDDGARGHCILRCVQEIVTNTMRHAGARNLWIHITQGDDGAITVDARDDGTCPGGVVRAGSGLSGMRARLEELGGWLRVATEPSREVVVSAWLPALSGLKENAS</sequence>
<gene>
    <name evidence="7" type="ORF">LZC95_30040</name>
</gene>
<dbReference type="PANTHER" id="PTHR24421">
    <property type="entry name" value="NITRATE/NITRITE SENSOR PROTEIN NARX-RELATED"/>
    <property type="match status" value="1"/>
</dbReference>
<dbReference type="Pfam" id="PF07730">
    <property type="entry name" value="HisKA_3"/>
    <property type="match status" value="1"/>
</dbReference>
<name>A0ABZ2K2W0_9BACT</name>
<keyword evidence="2 7" id="KW-0418">Kinase</keyword>
<feature type="transmembrane region" description="Helical" evidence="4">
    <location>
        <begin position="9"/>
        <end position="28"/>
    </location>
</feature>
<evidence type="ECO:0000313" key="7">
    <source>
        <dbReference type="EMBL" id="WXA90681.1"/>
    </source>
</evidence>
<keyword evidence="8" id="KW-1185">Reference proteome</keyword>
<dbReference type="RefSeq" id="WP_394841299.1">
    <property type="nucleotide sequence ID" value="NZ_CP089982.1"/>
</dbReference>
<keyword evidence="3" id="KW-0902">Two-component regulatory system</keyword>
<feature type="domain" description="Histidine kinase/HSP90-like ATPase" evidence="5">
    <location>
        <begin position="289"/>
        <end position="373"/>
    </location>
</feature>
<feature type="transmembrane region" description="Helical" evidence="4">
    <location>
        <begin position="66"/>
        <end position="98"/>
    </location>
</feature>
<dbReference type="EMBL" id="CP089982">
    <property type="protein sequence ID" value="WXA90681.1"/>
    <property type="molecule type" value="Genomic_DNA"/>
</dbReference>
<evidence type="ECO:0000256" key="1">
    <source>
        <dbReference type="ARBA" id="ARBA00022679"/>
    </source>
</evidence>
<dbReference type="Pfam" id="PF02518">
    <property type="entry name" value="HATPase_c"/>
    <property type="match status" value="1"/>
</dbReference>
<feature type="domain" description="Signal transduction histidine kinase subgroup 3 dimerisation and phosphoacceptor" evidence="6">
    <location>
        <begin position="186"/>
        <end position="247"/>
    </location>
</feature>
<feature type="transmembrane region" description="Helical" evidence="4">
    <location>
        <begin position="34"/>
        <end position="54"/>
    </location>
</feature>
<dbReference type="InterPro" id="IPR050482">
    <property type="entry name" value="Sensor_HK_TwoCompSys"/>
</dbReference>
<organism evidence="7 8">
    <name type="scientific">Pendulispora brunnea</name>
    <dbReference type="NCBI Taxonomy" id="2905690"/>
    <lineage>
        <taxon>Bacteria</taxon>
        <taxon>Pseudomonadati</taxon>
        <taxon>Myxococcota</taxon>
        <taxon>Myxococcia</taxon>
        <taxon>Myxococcales</taxon>
        <taxon>Sorangiineae</taxon>
        <taxon>Pendulisporaceae</taxon>
        <taxon>Pendulispora</taxon>
    </lineage>
</organism>
<protein>
    <submittedName>
        <fullName evidence="7">Histidine kinase</fullName>
    </submittedName>
</protein>
<keyword evidence="4" id="KW-0812">Transmembrane</keyword>
<evidence type="ECO:0000256" key="4">
    <source>
        <dbReference type="SAM" id="Phobius"/>
    </source>
</evidence>
<dbReference type="Gene3D" id="1.20.5.1930">
    <property type="match status" value="1"/>
</dbReference>
<dbReference type="PANTHER" id="PTHR24421:SF59">
    <property type="entry name" value="OXYGEN SENSOR HISTIDINE KINASE NREB"/>
    <property type="match status" value="1"/>
</dbReference>
<evidence type="ECO:0000256" key="3">
    <source>
        <dbReference type="ARBA" id="ARBA00023012"/>
    </source>
</evidence>
<dbReference type="Proteomes" id="UP001379533">
    <property type="component" value="Chromosome"/>
</dbReference>
<evidence type="ECO:0000313" key="8">
    <source>
        <dbReference type="Proteomes" id="UP001379533"/>
    </source>
</evidence>
<dbReference type="Gene3D" id="3.30.565.10">
    <property type="entry name" value="Histidine kinase-like ATPase, C-terminal domain"/>
    <property type="match status" value="1"/>
</dbReference>
<evidence type="ECO:0000259" key="5">
    <source>
        <dbReference type="Pfam" id="PF02518"/>
    </source>
</evidence>
<proteinExistence type="predicted"/>
<keyword evidence="4" id="KW-0472">Membrane</keyword>
<dbReference type="GO" id="GO:0016301">
    <property type="term" value="F:kinase activity"/>
    <property type="evidence" value="ECO:0007669"/>
    <property type="project" value="UniProtKB-KW"/>
</dbReference>
<keyword evidence="4" id="KW-1133">Transmembrane helix</keyword>
<dbReference type="InterPro" id="IPR003594">
    <property type="entry name" value="HATPase_dom"/>
</dbReference>
<dbReference type="InterPro" id="IPR036890">
    <property type="entry name" value="HATPase_C_sf"/>
</dbReference>
<feature type="transmembrane region" description="Helical" evidence="4">
    <location>
        <begin position="134"/>
        <end position="154"/>
    </location>
</feature>
<feature type="transmembrane region" description="Helical" evidence="4">
    <location>
        <begin position="104"/>
        <end position="122"/>
    </location>
</feature>
<evidence type="ECO:0000259" key="6">
    <source>
        <dbReference type="Pfam" id="PF07730"/>
    </source>
</evidence>
<dbReference type="SUPFAM" id="SSF55874">
    <property type="entry name" value="ATPase domain of HSP90 chaperone/DNA topoisomerase II/histidine kinase"/>
    <property type="match status" value="1"/>
</dbReference>
<dbReference type="CDD" id="cd16917">
    <property type="entry name" value="HATPase_UhpB-NarQ-NarX-like"/>
    <property type="match status" value="1"/>
</dbReference>
<reference evidence="7 8" key="1">
    <citation type="submission" date="2021-12" db="EMBL/GenBank/DDBJ databases">
        <title>Discovery of the Pendulisporaceae a myxobacterial family with distinct sporulation behavior and unique specialized metabolism.</title>
        <authorList>
            <person name="Garcia R."/>
            <person name="Popoff A."/>
            <person name="Bader C.D."/>
            <person name="Loehr J."/>
            <person name="Walesch S."/>
            <person name="Walt C."/>
            <person name="Boldt J."/>
            <person name="Bunk B."/>
            <person name="Haeckl F.J.F.P.J."/>
            <person name="Gunesch A.P."/>
            <person name="Birkelbach J."/>
            <person name="Nuebel U."/>
            <person name="Pietschmann T."/>
            <person name="Bach T."/>
            <person name="Mueller R."/>
        </authorList>
    </citation>
    <scope>NUCLEOTIDE SEQUENCE [LARGE SCALE GENOMIC DNA]</scope>
    <source>
        <strain evidence="7 8">MSr12523</strain>
    </source>
</reference>
<dbReference type="InterPro" id="IPR011712">
    <property type="entry name" value="Sig_transdc_His_kin_sub3_dim/P"/>
</dbReference>
<accession>A0ABZ2K2W0</accession>
<keyword evidence="1" id="KW-0808">Transferase</keyword>
<evidence type="ECO:0000256" key="2">
    <source>
        <dbReference type="ARBA" id="ARBA00022777"/>
    </source>
</evidence>